<proteinExistence type="predicted"/>
<accession>A0A1U7HG64</accession>
<protein>
    <recommendedName>
        <fullName evidence="4">Prepilin-type N-terminal cleavage/methylation domain-containing protein</fullName>
    </recommendedName>
</protein>
<name>A0A1U7HG64_9CYAN</name>
<evidence type="ECO:0000256" key="1">
    <source>
        <dbReference type="SAM" id="Phobius"/>
    </source>
</evidence>
<gene>
    <name evidence="2" type="ORF">NIES593_12250</name>
</gene>
<keyword evidence="1" id="KW-0812">Transmembrane</keyword>
<sequence length="340" mass="37368">MVNQKYSFLYKFWHTNRFKNNLGISLTELLVTIVIGGIAISGLLAAMVELLRTDQQEAAREETQQEMQAALSFIAEDLRESVYVYDGTQTRNTSPTDNTQVSHNVLSKLPNFGTGVTSIIVFWKAEQLSATQLSTLQSMNCNSFATTPVDKKAECENLKLKRRAYSLVVYLQSTVSDPQWKGKSRILRYELPKYVSTTSGFASLTHSTGFVDPGENNNFPTWPFDSNGNDLQGGTLPTLAQSPPEVLVDFVDAPNSTAASVPDCPSTNYSRLPSNATSSNSFFTCVRTIGNALGRNQDIILYLRGNAEGKGGTIDKNYLPTQQTSVTLRGVIDKFTPNGT</sequence>
<evidence type="ECO:0008006" key="4">
    <source>
        <dbReference type="Google" id="ProtNLM"/>
    </source>
</evidence>
<organism evidence="2 3">
    <name type="scientific">Hydrococcus rivularis NIES-593</name>
    <dbReference type="NCBI Taxonomy" id="1921803"/>
    <lineage>
        <taxon>Bacteria</taxon>
        <taxon>Bacillati</taxon>
        <taxon>Cyanobacteriota</taxon>
        <taxon>Cyanophyceae</taxon>
        <taxon>Pleurocapsales</taxon>
        <taxon>Hydrococcaceae</taxon>
        <taxon>Hydrococcus</taxon>
    </lineage>
</organism>
<evidence type="ECO:0000313" key="2">
    <source>
        <dbReference type="EMBL" id="OKH22559.1"/>
    </source>
</evidence>
<dbReference type="Proteomes" id="UP000186868">
    <property type="component" value="Unassembled WGS sequence"/>
</dbReference>
<keyword evidence="3" id="KW-1185">Reference proteome</keyword>
<dbReference type="AlphaFoldDB" id="A0A1U7HG64"/>
<reference evidence="2 3" key="1">
    <citation type="submission" date="2016-11" db="EMBL/GenBank/DDBJ databases">
        <title>Draft Genome Sequences of Nine Cyanobacterial Strains from Diverse Habitats.</title>
        <authorList>
            <person name="Zhu T."/>
            <person name="Hou S."/>
            <person name="Lu X."/>
            <person name="Hess W.R."/>
        </authorList>
    </citation>
    <scope>NUCLEOTIDE SEQUENCE [LARGE SCALE GENOMIC DNA]</scope>
    <source>
        <strain evidence="2 3">NIES-593</strain>
    </source>
</reference>
<comment type="caution">
    <text evidence="2">The sequence shown here is derived from an EMBL/GenBank/DDBJ whole genome shotgun (WGS) entry which is preliminary data.</text>
</comment>
<keyword evidence="1" id="KW-1133">Transmembrane helix</keyword>
<keyword evidence="1" id="KW-0472">Membrane</keyword>
<dbReference type="EMBL" id="MRCB01000013">
    <property type="protein sequence ID" value="OKH22559.1"/>
    <property type="molecule type" value="Genomic_DNA"/>
</dbReference>
<dbReference type="RefSeq" id="WP_073599855.1">
    <property type="nucleotide sequence ID" value="NZ_MRCB01000013.1"/>
</dbReference>
<dbReference type="OrthoDB" id="461075at2"/>
<dbReference type="STRING" id="1921803.NIES593_12250"/>
<evidence type="ECO:0000313" key="3">
    <source>
        <dbReference type="Proteomes" id="UP000186868"/>
    </source>
</evidence>
<feature type="transmembrane region" description="Helical" evidence="1">
    <location>
        <begin position="29"/>
        <end position="51"/>
    </location>
</feature>